<dbReference type="EMBL" id="CP002101">
    <property type="protein sequence ID" value="AEH60602.1"/>
    <property type="molecule type" value="Genomic_DNA"/>
</dbReference>
<dbReference type="Pfam" id="PF19263">
    <property type="entry name" value="DUF5906"/>
    <property type="match status" value="1"/>
</dbReference>
<evidence type="ECO:0000256" key="3">
    <source>
        <dbReference type="ARBA" id="ARBA00022806"/>
    </source>
</evidence>
<evidence type="ECO:0000256" key="2">
    <source>
        <dbReference type="ARBA" id="ARBA00022801"/>
    </source>
</evidence>
<dbReference type="Pfam" id="PF03288">
    <property type="entry name" value="Pox_D5"/>
    <property type="match status" value="1"/>
</dbReference>
<dbReference type="NCBIfam" id="TIGR01613">
    <property type="entry name" value="primase_Cterm"/>
    <property type="match status" value="1"/>
</dbReference>
<gene>
    <name evidence="7" type="ordered locus">Mzhil_0737</name>
</gene>
<dbReference type="SUPFAM" id="SSF56747">
    <property type="entry name" value="Prim-pol domain"/>
    <property type="match status" value="1"/>
</dbReference>
<dbReference type="CDD" id="cd04859">
    <property type="entry name" value="Prim_Pol"/>
    <property type="match status" value="1"/>
</dbReference>
<dbReference type="KEGG" id="mzh:Mzhil_0737"/>
<dbReference type="GO" id="GO:0004386">
    <property type="term" value="F:helicase activity"/>
    <property type="evidence" value="ECO:0007669"/>
    <property type="project" value="UniProtKB-KW"/>
</dbReference>
<dbReference type="Proteomes" id="UP000006622">
    <property type="component" value="Chromosome"/>
</dbReference>
<organism evidence="7 8">
    <name type="scientific">Methanosalsum zhilinae (strain DSM 4017 / NBRC 107636 / OCM 62 / WeN5)</name>
    <name type="common">Methanohalophilus zhilinae</name>
    <dbReference type="NCBI Taxonomy" id="679901"/>
    <lineage>
        <taxon>Archaea</taxon>
        <taxon>Methanobacteriati</taxon>
        <taxon>Methanobacteriota</taxon>
        <taxon>Stenosarchaea group</taxon>
        <taxon>Methanomicrobia</taxon>
        <taxon>Methanosarcinales</taxon>
        <taxon>Methanosarcinaceae</taxon>
        <taxon>Methanosalsum</taxon>
    </lineage>
</organism>
<name>F7XKJ9_METZD</name>
<dbReference type="InterPro" id="IPR014818">
    <property type="entry name" value="Phage/plasmid_primase_P4_C"/>
</dbReference>
<dbReference type="PANTHER" id="PTHR35372:SF2">
    <property type="entry name" value="SF3 HELICASE DOMAIN-CONTAINING PROTEIN"/>
    <property type="match status" value="1"/>
</dbReference>
<feature type="domain" description="SF3 helicase" evidence="6">
    <location>
        <begin position="429"/>
        <end position="589"/>
    </location>
</feature>
<dbReference type="Pfam" id="PF09250">
    <property type="entry name" value="Prim-Pol"/>
    <property type="match status" value="1"/>
</dbReference>
<dbReference type="OrthoDB" id="142922at2157"/>
<dbReference type="PROSITE" id="PS51206">
    <property type="entry name" value="SF3_HELICASE_1"/>
    <property type="match status" value="1"/>
</dbReference>
<dbReference type="HOGENOM" id="CLU_377964_0_0_2"/>
<keyword evidence="3" id="KW-0347">Helicase</keyword>
<dbReference type="InterPro" id="IPR004968">
    <property type="entry name" value="DNA_primase/NTPase_C"/>
</dbReference>
<dbReference type="InterPro" id="IPR014015">
    <property type="entry name" value="Helicase_SF3_DNA-vir"/>
</dbReference>
<dbReference type="STRING" id="679901.Mzhil_0737"/>
<feature type="compositionally biased region" description="Polar residues" evidence="5">
    <location>
        <begin position="25"/>
        <end position="40"/>
    </location>
</feature>
<proteinExistence type="predicted"/>
<dbReference type="GO" id="GO:0016787">
    <property type="term" value="F:hydrolase activity"/>
    <property type="evidence" value="ECO:0007669"/>
    <property type="project" value="UniProtKB-KW"/>
</dbReference>
<dbReference type="Gene3D" id="3.40.50.300">
    <property type="entry name" value="P-loop containing nucleotide triphosphate hydrolases"/>
    <property type="match status" value="1"/>
</dbReference>
<evidence type="ECO:0000256" key="4">
    <source>
        <dbReference type="ARBA" id="ARBA00022840"/>
    </source>
</evidence>
<dbReference type="SUPFAM" id="SSF52540">
    <property type="entry name" value="P-loop containing nucleoside triphosphate hydrolases"/>
    <property type="match status" value="1"/>
</dbReference>
<protein>
    <submittedName>
        <fullName evidence="7">Phage/plasmid primase, P4 family</fullName>
    </submittedName>
</protein>
<dbReference type="Gene3D" id="1.10.10.10">
    <property type="entry name" value="Winged helix-like DNA-binding domain superfamily/Winged helix DNA-binding domain"/>
    <property type="match status" value="1"/>
</dbReference>
<dbReference type="InterPro" id="IPR027417">
    <property type="entry name" value="P-loop_NTPase"/>
</dbReference>
<evidence type="ECO:0000256" key="5">
    <source>
        <dbReference type="SAM" id="MobiDB-lite"/>
    </source>
</evidence>
<dbReference type="InterPro" id="IPR036388">
    <property type="entry name" value="WH-like_DNA-bd_sf"/>
</dbReference>
<dbReference type="InterPro" id="IPR051620">
    <property type="entry name" value="ORF904-like_C"/>
</dbReference>
<evidence type="ECO:0000313" key="7">
    <source>
        <dbReference type="EMBL" id="AEH60602.1"/>
    </source>
</evidence>
<dbReference type="InterPro" id="IPR045455">
    <property type="entry name" value="NrS-1_pol-like_helicase"/>
</dbReference>
<accession>F7XKJ9</accession>
<reference evidence="7" key="1">
    <citation type="submission" date="2010-07" db="EMBL/GenBank/DDBJ databases">
        <title>The complete genome of Methanosalsum zhilinae DSM 4017.</title>
        <authorList>
            <consortium name="US DOE Joint Genome Institute (JGI-PGF)"/>
            <person name="Lucas S."/>
            <person name="Copeland A."/>
            <person name="Lapidus A."/>
            <person name="Glavina del Rio T."/>
            <person name="Dalin E."/>
            <person name="Tice H."/>
            <person name="Bruce D."/>
            <person name="Goodwin L."/>
            <person name="Pitluck S."/>
            <person name="Kyrpides N."/>
            <person name="Mavromatis K."/>
            <person name="Ovchinnikova G."/>
            <person name="Daligault H."/>
            <person name="Detter J.C."/>
            <person name="Han C."/>
            <person name="Tapia R."/>
            <person name="Larimer F."/>
            <person name="Land M."/>
            <person name="Hauser L."/>
            <person name="Markowitz V."/>
            <person name="Cheng J.-F."/>
            <person name="Hugenholtz P."/>
            <person name="Woyke T."/>
            <person name="Wu D."/>
            <person name="Spring S."/>
            <person name="Schueler E."/>
            <person name="Brambilla E."/>
            <person name="Klenk H.-P."/>
            <person name="Eisen J.A."/>
        </authorList>
    </citation>
    <scope>NUCLEOTIDE SEQUENCE</scope>
    <source>
        <strain evidence="7">DSM 4017</strain>
    </source>
</reference>
<dbReference type="InterPro" id="IPR006500">
    <property type="entry name" value="Helicase_put_C_phage/plasmid"/>
</dbReference>
<dbReference type="AlphaFoldDB" id="F7XKJ9"/>
<dbReference type="InterPro" id="IPR036390">
    <property type="entry name" value="WH_DNA-bd_sf"/>
</dbReference>
<keyword evidence="2" id="KW-0378">Hydrolase</keyword>
<evidence type="ECO:0000313" key="8">
    <source>
        <dbReference type="Proteomes" id="UP000006622"/>
    </source>
</evidence>
<dbReference type="InterPro" id="IPR015330">
    <property type="entry name" value="DNA_primase/pol_bifunc_N"/>
</dbReference>
<dbReference type="SUPFAM" id="SSF46785">
    <property type="entry name" value="Winged helix' DNA-binding domain"/>
    <property type="match status" value="1"/>
</dbReference>
<feature type="region of interest" description="Disordered" evidence="5">
    <location>
        <begin position="25"/>
        <end position="44"/>
    </location>
</feature>
<keyword evidence="1" id="KW-0547">Nucleotide-binding</keyword>
<dbReference type="GO" id="GO:0005524">
    <property type="term" value="F:ATP binding"/>
    <property type="evidence" value="ECO:0007669"/>
    <property type="project" value="UniProtKB-KW"/>
</dbReference>
<keyword evidence="4" id="KW-0067">ATP-binding</keyword>
<keyword evidence="8" id="KW-1185">Reference proteome</keyword>
<dbReference type="SMART" id="SM00885">
    <property type="entry name" value="D5_N"/>
    <property type="match status" value="1"/>
</dbReference>
<dbReference type="PANTHER" id="PTHR35372">
    <property type="entry name" value="ATP BINDING PROTEIN-RELATED"/>
    <property type="match status" value="1"/>
</dbReference>
<dbReference type="GeneID" id="10822351"/>
<dbReference type="RefSeq" id="WP_013898041.1">
    <property type="nucleotide sequence ID" value="NC_015676.1"/>
</dbReference>
<dbReference type="SMART" id="SM00943">
    <property type="entry name" value="Prim-Pol"/>
    <property type="match status" value="1"/>
</dbReference>
<sequence length="720" mass="82953">MITPEYARHYTHKLGWVVHPLSSWNSKKNSPGKSPTTKNWSKSKKPLTDNKINLFFELEKDSNIGLVAGEASGVTVIDFDDLTFWSHLTDGVDTENWIISKRTDGRCHFFFKYDPDLLQTTGGGYIKIDILSDNKNGGGSNVVLPPSKHASGDIYEFNKIPEEPDDIPTMPEKFKEELLKLLEFDNNLKISIQNSRSWIEDFIRKGETPHGGDGRRLMLALCTELLYNGLTKDEIHFVAILIYGDEYDKSRTSQELKYIEGKPWKSTTLIGEFPEYCNEENTRMTFNMNFYFEKKKGLSVKALAEDIMDVHSFMTFIDQIYVYKNGVYVPNGEHTVEAEVQLRLGDKSRKTHINEVLNFIRIATRTDRNDLIHDTRYINVKNGILDRKQKKLLPHSPDFKSVDQIPANFNPKAKCPAIERFFRDVLRPEDIQAMFEWFGYCLVPDTRMQKAVLMIGEGANGKSVMIHLLVSFIGKENASFQSLHNLEQNRYATAELNGKLINVHPDLSSSTIREVSIFKELTGNEYFITAEKKYFHPFEFRNTARLTFSANRAPKIASSQGDGDYSFHRRLMIFPFDNIFEGSNIDLNLQEKLTTENELSGLLNLTLEALDRLEANDTFSYERSVKETQRNYNMNSDSIALFCDERVEACEGVHTPKDDVYQAYKSWCDDDNIKPKKKNTFCKVMQKLGYEQIRTYIKGENKRIMCYRDFSLARGETKSL</sequence>
<evidence type="ECO:0000256" key="1">
    <source>
        <dbReference type="ARBA" id="ARBA00022741"/>
    </source>
</evidence>
<dbReference type="Pfam" id="PF08706">
    <property type="entry name" value="D5_N"/>
    <property type="match status" value="1"/>
</dbReference>
<evidence type="ECO:0000259" key="6">
    <source>
        <dbReference type="PROSITE" id="PS51206"/>
    </source>
</evidence>